<keyword evidence="4" id="KW-0804">Transcription</keyword>
<dbReference type="Gene3D" id="1.10.1740.10">
    <property type="match status" value="1"/>
</dbReference>
<dbReference type="EMBL" id="LC171369">
    <property type="protein sequence ID" value="BBA74353.1"/>
    <property type="molecule type" value="Genomic_DNA"/>
</dbReference>
<dbReference type="NCBIfam" id="TIGR02937">
    <property type="entry name" value="sigma70-ECF"/>
    <property type="match status" value="1"/>
</dbReference>
<name>A0A292GMM3_9HYPH</name>
<dbReference type="GO" id="GO:0003677">
    <property type="term" value="F:DNA binding"/>
    <property type="evidence" value="ECO:0007669"/>
    <property type="project" value="InterPro"/>
</dbReference>
<dbReference type="Pfam" id="PF04542">
    <property type="entry name" value="Sigma70_r2"/>
    <property type="match status" value="1"/>
</dbReference>
<evidence type="ECO:0000256" key="4">
    <source>
        <dbReference type="ARBA" id="ARBA00023163"/>
    </source>
</evidence>
<dbReference type="GO" id="GO:0006352">
    <property type="term" value="P:DNA-templated transcription initiation"/>
    <property type="evidence" value="ECO:0007669"/>
    <property type="project" value="InterPro"/>
</dbReference>
<evidence type="ECO:0000256" key="5">
    <source>
        <dbReference type="SAM" id="MobiDB-lite"/>
    </source>
</evidence>
<feature type="region of interest" description="Disordered" evidence="5">
    <location>
        <begin position="100"/>
        <end position="120"/>
    </location>
</feature>
<keyword evidence="3" id="KW-0731">Sigma factor</keyword>
<evidence type="ECO:0000256" key="1">
    <source>
        <dbReference type="ARBA" id="ARBA00010641"/>
    </source>
</evidence>
<dbReference type="InterPro" id="IPR014284">
    <property type="entry name" value="RNA_pol_sigma-70_dom"/>
</dbReference>
<keyword evidence="2" id="KW-0805">Transcription regulation</keyword>
<dbReference type="PANTHER" id="PTHR43133">
    <property type="entry name" value="RNA POLYMERASE ECF-TYPE SIGMA FACTO"/>
    <property type="match status" value="1"/>
</dbReference>
<evidence type="ECO:0000259" key="6">
    <source>
        <dbReference type="Pfam" id="PF04542"/>
    </source>
</evidence>
<dbReference type="InterPro" id="IPR007627">
    <property type="entry name" value="RNA_pol_sigma70_r2"/>
</dbReference>
<evidence type="ECO:0000256" key="2">
    <source>
        <dbReference type="ARBA" id="ARBA00023015"/>
    </source>
</evidence>
<organism evidence="8">
    <name type="scientific">Ochrobactrum sp. PW1</name>
    <dbReference type="NCBI Taxonomy" id="1882222"/>
    <lineage>
        <taxon>Bacteria</taxon>
        <taxon>Pseudomonadati</taxon>
        <taxon>Pseudomonadota</taxon>
        <taxon>Alphaproteobacteria</taxon>
        <taxon>Hyphomicrobiales</taxon>
        <taxon>Brucellaceae</taxon>
        <taxon>Brucella/Ochrobactrum group</taxon>
        <taxon>Ochrobactrum</taxon>
    </lineage>
</organism>
<dbReference type="PANTHER" id="PTHR43133:SF63">
    <property type="entry name" value="RNA POLYMERASE SIGMA FACTOR FECI-RELATED"/>
    <property type="match status" value="1"/>
</dbReference>
<dbReference type="InterPro" id="IPR013249">
    <property type="entry name" value="RNA_pol_sigma70_r4_t2"/>
</dbReference>
<dbReference type="CDD" id="cd06171">
    <property type="entry name" value="Sigma70_r4"/>
    <property type="match status" value="1"/>
</dbReference>
<protein>
    <submittedName>
        <fullName evidence="8">ECF subfamily RNA polymerase sigma-70 factor</fullName>
    </submittedName>
</protein>
<feature type="domain" description="RNA polymerase sigma factor 70 region 4 type 2" evidence="7">
    <location>
        <begin position="130"/>
        <end position="182"/>
    </location>
</feature>
<evidence type="ECO:0000313" key="8">
    <source>
        <dbReference type="EMBL" id="BBA74353.1"/>
    </source>
</evidence>
<feature type="compositionally biased region" description="Basic and acidic residues" evidence="5">
    <location>
        <begin position="200"/>
        <end position="214"/>
    </location>
</feature>
<dbReference type="InterPro" id="IPR013324">
    <property type="entry name" value="RNA_pol_sigma_r3/r4-like"/>
</dbReference>
<sequence>MKFLAEIDMEPMPQQARASGLARVLEDERGPLLQFLTARCASADDAQDLLQDLWIKVGAQPAGPVANPRAYLFRMANNLVLDRLRGRQRAMRRERNWLEAESGGVAMSPEDRTDPGEPADEALARKQEAQILRDAIDALPEGAGRALRLYRFEGMGQGEIAEVMGISRSGVEKHLALAMKRLRAALSDCGCFDTATSSDRGADSGERPQMEQGQ</sequence>
<proteinExistence type="inferred from homology"/>
<dbReference type="GO" id="GO:0016987">
    <property type="term" value="F:sigma factor activity"/>
    <property type="evidence" value="ECO:0007669"/>
    <property type="project" value="UniProtKB-KW"/>
</dbReference>
<reference evidence="8" key="1">
    <citation type="submission" date="2016-07" db="EMBL/GenBank/DDBJ databases">
        <title>Genomics reveals synergistic degradation of pyrene by five bacteria in a mangrove sediment-derived bacterial consortium.</title>
        <authorList>
            <person name="Wanapaisan P."/>
            <person name="Vejarano F."/>
            <person name="Chakraborty J."/>
            <person name="Shintani M."/>
            <person name="Muangchinda C."/>
            <person name="Laothamteep N."/>
            <person name="Suzuki-Minakuchi C."/>
            <person name="Inoue K."/>
            <person name="Nojiri H."/>
            <person name="Pinyakong O."/>
        </authorList>
    </citation>
    <scope>NUCLEOTIDE SEQUENCE</scope>
    <source>
        <strain evidence="8">PW1</strain>
    </source>
</reference>
<comment type="similarity">
    <text evidence="1">Belongs to the sigma-70 factor family. ECF subfamily.</text>
</comment>
<dbReference type="AlphaFoldDB" id="A0A292GMM3"/>
<dbReference type="SUPFAM" id="SSF88659">
    <property type="entry name" value="Sigma3 and sigma4 domains of RNA polymerase sigma factors"/>
    <property type="match status" value="1"/>
</dbReference>
<dbReference type="InterPro" id="IPR013325">
    <property type="entry name" value="RNA_pol_sigma_r2"/>
</dbReference>
<dbReference type="InterPro" id="IPR036388">
    <property type="entry name" value="WH-like_DNA-bd_sf"/>
</dbReference>
<dbReference type="InterPro" id="IPR039425">
    <property type="entry name" value="RNA_pol_sigma-70-like"/>
</dbReference>
<evidence type="ECO:0000256" key="3">
    <source>
        <dbReference type="ARBA" id="ARBA00023082"/>
    </source>
</evidence>
<dbReference type="Gene3D" id="1.10.10.10">
    <property type="entry name" value="Winged helix-like DNA-binding domain superfamily/Winged helix DNA-binding domain"/>
    <property type="match status" value="1"/>
</dbReference>
<evidence type="ECO:0000259" key="7">
    <source>
        <dbReference type="Pfam" id="PF08281"/>
    </source>
</evidence>
<feature type="region of interest" description="Disordered" evidence="5">
    <location>
        <begin position="193"/>
        <end position="214"/>
    </location>
</feature>
<feature type="domain" description="RNA polymerase sigma-70 region 2" evidence="6">
    <location>
        <begin position="29"/>
        <end position="89"/>
    </location>
</feature>
<dbReference type="Pfam" id="PF08281">
    <property type="entry name" value="Sigma70_r4_2"/>
    <property type="match status" value="1"/>
</dbReference>
<accession>A0A292GMM3</accession>
<dbReference type="SUPFAM" id="SSF88946">
    <property type="entry name" value="Sigma2 domain of RNA polymerase sigma factors"/>
    <property type="match status" value="1"/>
</dbReference>